<dbReference type="RefSeq" id="WP_012940982.1">
    <property type="nucleotide sequence ID" value="NC_013741.1"/>
</dbReference>
<evidence type="ECO:0000256" key="6">
    <source>
        <dbReference type="SAM" id="Phobius"/>
    </source>
</evidence>
<evidence type="ECO:0000313" key="9">
    <source>
        <dbReference type="Proteomes" id="UP000001901"/>
    </source>
</evidence>
<dbReference type="Proteomes" id="UP000001901">
    <property type="component" value="Chromosome"/>
</dbReference>
<dbReference type="PANTHER" id="PTHR30506:SF3">
    <property type="entry name" value="UPF0126 INNER MEMBRANE PROTEIN YADS-RELATED"/>
    <property type="match status" value="1"/>
</dbReference>
<keyword evidence="3 6" id="KW-0812">Transmembrane</keyword>
<keyword evidence="5 6" id="KW-0472">Membrane</keyword>
<comment type="subcellular location">
    <subcellularLocation>
        <location evidence="1">Cell membrane</location>
        <topology evidence="1">Multi-pass membrane protein</topology>
    </subcellularLocation>
</comment>
<feature type="transmembrane region" description="Helical" evidence="6">
    <location>
        <begin position="6"/>
        <end position="25"/>
    </location>
</feature>
<evidence type="ECO:0000259" key="7">
    <source>
        <dbReference type="Pfam" id="PF03458"/>
    </source>
</evidence>
<feature type="domain" description="Glycine transporter" evidence="7">
    <location>
        <begin position="96"/>
        <end position="168"/>
    </location>
</feature>
<dbReference type="AlphaFoldDB" id="D2REV2"/>
<evidence type="ECO:0000313" key="8">
    <source>
        <dbReference type="EMBL" id="ADB58646.1"/>
    </source>
</evidence>
<dbReference type="HOGENOM" id="CLU_064906_2_1_2"/>
<dbReference type="PaxDb" id="572546-Arcpr_1600"/>
<dbReference type="GeneID" id="8740292"/>
<feature type="transmembrane region" description="Helical" evidence="6">
    <location>
        <begin position="178"/>
        <end position="197"/>
    </location>
</feature>
<protein>
    <recommendedName>
        <fullName evidence="7">Glycine transporter domain-containing protein</fullName>
    </recommendedName>
</protein>
<dbReference type="Pfam" id="PF03458">
    <property type="entry name" value="Gly_transporter"/>
    <property type="match status" value="2"/>
</dbReference>
<dbReference type="STRING" id="572546.Arcpr_1600"/>
<evidence type="ECO:0000256" key="1">
    <source>
        <dbReference type="ARBA" id="ARBA00004651"/>
    </source>
</evidence>
<dbReference type="GO" id="GO:0005886">
    <property type="term" value="C:plasma membrane"/>
    <property type="evidence" value="ECO:0007669"/>
    <property type="project" value="UniProtKB-SubCell"/>
</dbReference>
<name>D2REV2_ARCPA</name>
<gene>
    <name evidence="8" type="ordered locus">Arcpr_1600</name>
</gene>
<keyword evidence="4 6" id="KW-1133">Transmembrane helix</keyword>
<dbReference type="PANTHER" id="PTHR30506">
    <property type="entry name" value="INNER MEMBRANE PROTEIN"/>
    <property type="match status" value="1"/>
</dbReference>
<keyword evidence="2" id="KW-1003">Cell membrane</keyword>
<proteinExistence type="predicted"/>
<reference evidence="8 9" key="1">
    <citation type="journal article" date="2010" name="Stand. Genomic Sci.">
        <title>Complete genome sequence of Archaeoglobus profundus type strain (AV18).</title>
        <authorList>
            <person name="von Jan M."/>
            <person name="Lapidus A."/>
            <person name="Del Rio T.G."/>
            <person name="Copeland A."/>
            <person name="Tice H."/>
            <person name="Cheng J.F."/>
            <person name="Lucas S."/>
            <person name="Chen F."/>
            <person name="Nolan M."/>
            <person name="Goodwin L."/>
            <person name="Han C."/>
            <person name="Pitluck S."/>
            <person name="Liolios K."/>
            <person name="Ivanova N."/>
            <person name="Mavromatis K."/>
            <person name="Ovchinnikova G."/>
            <person name="Chertkov O."/>
            <person name="Pati A."/>
            <person name="Chen A."/>
            <person name="Palaniappan K."/>
            <person name="Land M."/>
            <person name="Hauser L."/>
            <person name="Chang Y.J."/>
            <person name="Jeffries C.D."/>
            <person name="Saunders E."/>
            <person name="Brettin T."/>
            <person name="Detter J.C."/>
            <person name="Chain P."/>
            <person name="Eichinger K."/>
            <person name="Huber H."/>
            <person name="Spring S."/>
            <person name="Rohde M."/>
            <person name="Goker M."/>
            <person name="Wirth R."/>
            <person name="Woyke T."/>
            <person name="Bristow J."/>
            <person name="Eisen J.A."/>
            <person name="Markowitz V."/>
            <person name="Hugenholtz P."/>
            <person name="Kyrpides N.C."/>
            <person name="Klenk H.P."/>
        </authorList>
    </citation>
    <scope>NUCLEOTIDE SEQUENCE [LARGE SCALE GENOMIC DNA]</scope>
    <source>
        <strain evidence="9">DSM 5631 / JCM 9629 / NBRC 100127 / Av18</strain>
    </source>
</reference>
<evidence type="ECO:0000256" key="3">
    <source>
        <dbReference type="ARBA" id="ARBA00022692"/>
    </source>
</evidence>
<accession>D2REV2</accession>
<evidence type="ECO:0000256" key="5">
    <source>
        <dbReference type="ARBA" id="ARBA00023136"/>
    </source>
</evidence>
<keyword evidence="9" id="KW-1185">Reference proteome</keyword>
<dbReference type="EMBL" id="CP001857">
    <property type="protein sequence ID" value="ADB58646.1"/>
    <property type="molecule type" value="Genomic_DNA"/>
</dbReference>
<feature type="transmembrane region" description="Helical" evidence="6">
    <location>
        <begin position="94"/>
        <end position="114"/>
    </location>
</feature>
<dbReference type="InterPro" id="IPR005115">
    <property type="entry name" value="Gly_transporter"/>
</dbReference>
<organism evidence="8 9">
    <name type="scientific">Archaeoglobus profundus (strain DSM 5631 / JCM 9629 / NBRC 100127 / Av18)</name>
    <dbReference type="NCBI Taxonomy" id="572546"/>
    <lineage>
        <taxon>Archaea</taxon>
        <taxon>Methanobacteriati</taxon>
        <taxon>Methanobacteriota</taxon>
        <taxon>Archaeoglobi</taxon>
        <taxon>Archaeoglobales</taxon>
        <taxon>Archaeoglobaceae</taxon>
        <taxon>Archaeoglobus</taxon>
    </lineage>
</organism>
<feature type="transmembrane region" description="Helical" evidence="6">
    <location>
        <begin position="32"/>
        <end position="50"/>
    </location>
</feature>
<feature type="transmembrane region" description="Helical" evidence="6">
    <location>
        <begin position="70"/>
        <end position="87"/>
    </location>
</feature>
<evidence type="ECO:0000256" key="2">
    <source>
        <dbReference type="ARBA" id="ARBA00022475"/>
    </source>
</evidence>
<dbReference type="KEGG" id="apo:Arcpr_1600"/>
<dbReference type="eggNOG" id="arCOG04641">
    <property type="taxonomic scope" value="Archaea"/>
</dbReference>
<feature type="domain" description="Glycine transporter" evidence="7">
    <location>
        <begin position="10"/>
        <end position="84"/>
    </location>
</feature>
<evidence type="ECO:0000256" key="4">
    <source>
        <dbReference type="ARBA" id="ARBA00022989"/>
    </source>
</evidence>
<sequence length="207" mass="21588">MGVFELVVLMMNYVGVFAFAVSGALKGIDKDMDIFGCAFLGLATAFGGGVIRDIIAGNVPPLAFRSEPDFIVAIVAITVTICMYRRVSNVIGLLPYFDAVGLGAFAALGGTVALNAGLGPLGVMFASMFTGAGGGIIRDVLAGEIPLIFTREFYATAALIGGASLYILSSFVSLEVAMFISALITTILRIASIKFGWNLPKVKNSVI</sequence>
<dbReference type="OrthoDB" id="116318at2157"/>